<reference evidence="9" key="1">
    <citation type="submission" date="2020-12" db="UniProtKB">
        <authorList>
            <consortium name="WormBaseParasite"/>
        </authorList>
    </citation>
    <scope>IDENTIFICATION</scope>
    <source>
        <strain evidence="9">MHco3</strain>
    </source>
</reference>
<dbReference type="OMA" id="IQQNAFM"/>
<feature type="domain" description="C-type lectin" evidence="7">
    <location>
        <begin position="166"/>
        <end position="284"/>
    </location>
</feature>
<dbReference type="InterPro" id="IPR000859">
    <property type="entry name" value="CUB_dom"/>
</dbReference>
<dbReference type="InterPro" id="IPR016186">
    <property type="entry name" value="C-type_lectin-like/link_sf"/>
</dbReference>
<dbReference type="PROSITE" id="PS01180">
    <property type="entry name" value="CUB"/>
    <property type="match status" value="1"/>
</dbReference>
<dbReference type="CDD" id="cd00037">
    <property type="entry name" value="CLECT"/>
    <property type="match status" value="1"/>
</dbReference>
<protein>
    <submittedName>
        <fullName evidence="9">CUB domain-containing protein</fullName>
    </submittedName>
</protein>
<proteinExistence type="predicted"/>
<evidence type="ECO:0000256" key="2">
    <source>
        <dbReference type="ARBA" id="ARBA00023157"/>
    </source>
</evidence>
<dbReference type="WBParaSite" id="HCON_00179900-00001">
    <property type="protein sequence ID" value="HCON_00179900-00001"/>
    <property type="gene ID" value="HCON_00179900"/>
</dbReference>
<keyword evidence="4" id="KW-0812">Transmembrane</keyword>
<keyword evidence="2" id="KW-1015">Disulfide bond</keyword>
<feature type="signal peptide" evidence="5">
    <location>
        <begin position="1"/>
        <end position="31"/>
    </location>
</feature>
<evidence type="ECO:0000259" key="6">
    <source>
        <dbReference type="PROSITE" id="PS01180"/>
    </source>
</evidence>
<dbReference type="Pfam" id="PF00059">
    <property type="entry name" value="Lectin_C"/>
    <property type="match status" value="1"/>
</dbReference>
<comment type="caution">
    <text evidence="3">Lacks conserved residue(s) required for the propagation of feature annotation.</text>
</comment>
<evidence type="ECO:0000256" key="1">
    <source>
        <dbReference type="ARBA" id="ARBA00022737"/>
    </source>
</evidence>
<dbReference type="SUPFAM" id="SSF49854">
    <property type="entry name" value="Spermadhesin, CUB domain"/>
    <property type="match status" value="1"/>
</dbReference>
<organism evidence="8 9">
    <name type="scientific">Haemonchus contortus</name>
    <name type="common">Barber pole worm</name>
    <dbReference type="NCBI Taxonomy" id="6289"/>
    <lineage>
        <taxon>Eukaryota</taxon>
        <taxon>Metazoa</taxon>
        <taxon>Ecdysozoa</taxon>
        <taxon>Nematoda</taxon>
        <taxon>Chromadorea</taxon>
        <taxon>Rhabditida</taxon>
        <taxon>Rhabditina</taxon>
        <taxon>Rhabditomorpha</taxon>
        <taxon>Strongyloidea</taxon>
        <taxon>Trichostrongylidae</taxon>
        <taxon>Haemonchus</taxon>
    </lineage>
</organism>
<keyword evidence="4" id="KW-1133">Transmembrane helix</keyword>
<dbReference type="PANTHER" id="PTHR24251">
    <property type="entry name" value="OVOCHYMASE-RELATED"/>
    <property type="match status" value="1"/>
</dbReference>
<keyword evidence="4" id="KW-0472">Membrane</keyword>
<dbReference type="OrthoDB" id="7357196at2759"/>
<dbReference type="AlphaFoldDB" id="A0A7I4Z2M0"/>
<evidence type="ECO:0000313" key="9">
    <source>
        <dbReference type="WBParaSite" id="HCON_00179900-00001"/>
    </source>
</evidence>
<feature type="chain" id="PRO_5029811125" evidence="5">
    <location>
        <begin position="32"/>
        <end position="452"/>
    </location>
</feature>
<dbReference type="SMART" id="SM00042">
    <property type="entry name" value="CUB"/>
    <property type="match status" value="1"/>
</dbReference>
<dbReference type="InterPro" id="IPR016187">
    <property type="entry name" value="CTDL_fold"/>
</dbReference>
<evidence type="ECO:0000256" key="5">
    <source>
        <dbReference type="SAM" id="SignalP"/>
    </source>
</evidence>
<evidence type="ECO:0000313" key="8">
    <source>
        <dbReference type="Proteomes" id="UP000025227"/>
    </source>
</evidence>
<dbReference type="InterPro" id="IPR001304">
    <property type="entry name" value="C-type_lectin-like"/>
</dbReference>
<dbReference type="SUPFAM" id="SSF56436">
    <property type="entry name" value="C-type lectin-like"/>
    <property type="match status" value="1"/>
</dbReference>
<dbReference type="PROSITE" id="PS50041">
    <property type="entry name" value="C_TYPE_LECTIN_2"/>
    <property type="match status" value="1"/>
</dbReference>
<keyword evidence="8" id="KW-1185">Reference proteome</keyword>
<dbReference type="Gene3D" id="2.60.120.290">
    <property type="entry name" value="Spermadhesin, CUB domain"/>
    <property type="match status" value="1"/>
</dbReference>
<dbReference type="CDD" id="cd00041">
    <property type="entry name" value="CUB"/>
    <property type="match status" value="1"/>
</dbReference>
<feature type="domain" description="CUB" evidence="6">
    <location>
        <begin position="33"/>
        <end position="153"/>
    </location>
</feature>
<evidence type="ECO:0000256" key="4">
    <source>
        <dbReference type="SAM" id="Phobius"/>
    </source>
</evidence>
<sequence length="452" mass="51452">MKFPSSLGYLIVVQLFLLIVHLNHHLCYVEATCSGTTFLNATRSKQYLTTPNYGESNYPPNMDCYYVMKADTEDRILIEVLDVDMEAQLFRSCLDFVGFHEASTPKHFMRPYLSFCGQLKYRQVTSKTDSVTIQFFSDELVEGRGVRISYEAVSYGMCETNWLHRNDGTCYRYLEANPKLGWADAQDQCSQMQANLAVVRNQQDLEYMSKSFGHFRINSWIGHTDADQEGVLSSIDSEPSVTHWIPALTSNDDGRDCLYLDLSHSEEEPYHMVDCRSKLTFICQKHSNWSTVVLGPQHQRVRKGSAVVFADLTVWFLIFMVLILIAAIAVFICQACFKQRDQNRVHIAESSRLVRDSERRMAKPGSSTVNHCQGASGFEQEANPSLAQMSSLHATMHYNQAEVASSMPREPRSLHEYYLHYLCGRQCRGASTRGIEAFYVADVPMNCSTARI</sequence>
<dbReference type="InterPro" id="IPR035914">
    <property type="entry name" value="Sperma_CUB_dom_sf"/>
</dbReference>
<name>A0A7I4Z2M0_HAECO</name>
<feature type="transmembrane region" description="Helical" evidence="4">
    <location>
        <begin position="312"/>
        <end position="337"/>
    </location>
</feature>
<keyword evidence="5" id="KW-0732">Signal</keyword>
<dbReference type="SMART" id="SM00034">
    <property type="entry name" value="CLECT"/>
    <property type="match status" value="1"/>
</dbReference>
<dbReference type="Proteomes" id="UP000025227">
    <property type="component" value="Unplaced"/>
</dbReference>
<dbReference type="Gene3D" id="3.10.100.10">
    <property type="entry name" value="Mannose-Binding Protein A, subunit A"/>
    <property type="match status" value="1"/>
</dbReference>
<evidence type="ECO:0000259" key="7">
    <source>
        <dbReference type="PROSITE" id="PS50041"/>
    </source>
</evidence>
<evidence type="ECO:0000256" key="3">
    <source>
        <dbReference type="PROSITE-ProRule" id="PRU00059"/>
    </source>
</evidence>
<dbReference type="Pfam" id="PF00431">
    <property type="entry name" value="CUB"/>
    <property type="match status" value="1"/>
</dbReference>
<accession>A0A7I4Z2M0</accession>
<keyword evidence="1" id="KW-0677">Repeat</keyword>